<dbReference type="PANTHER" id="PTHR12935">
    <property type="entry name" value="GAMMA-GLUTAMYLCYCLOTRANSFERASE"/>
    <property type="match status" value="1"/>
</dbReference>
<organism evidence="5 6">
    <name type="scientific">Sulfoacidibacillus thermotolerans</name>
    <name type="common">Acidibacillus sulfuroxidans</name>
    <dbReference type="NCBI Taxonomy" id="1765684"/>
    <lineage>
        <taxon>Bacteria</taxon>
        <taxon>Bacillati</taxon>
        <taxon>Bacillota</taxon>
        <taxon>Bacilli</taxon>
        <taxon>Bacillales</taxon>
        <taxon>Alicyclobacillaceae</taxon>
        <taxon>Sulfoacidibacillus</taxon>
    </lineage>
</organism>
<accession>A0A2U3CQE3</accession>
<dbReference type="InterPro" id="IPR013024">
    <property type="entry name" value="GGCT-like"/>
</dbReference>
<dbReference type="InterPro" id="IPR009288">
    <property type="entry name" value="AIG2-like_dom"/>
</dbReference>
<dbReference type="PANTHER" id="PTHR12935:SF0">
    <property type="entry name" value="GAMMA-GLUTAMYLCYCLOTRANSFERASE"/>
    <property type="match status" value="1"/>
</dbReference>
<sequence length="139" mass="15413">MNAKSLLATCPNAHLVGTATLPNYTLTFQGQSMFRTSGVGNIQRQNGAEVIGVLWRITSERDLRALDRREGAPFVYRAVKVSVVTENGEKVQAFTYQMTEPGAHLAPTTHYLGVVLDSPIPSFYKKRIRKLARTEGVYV</sequence>
<dbReference type="SUPFAM" id="SSF110857">
    <property type="entry name" value="Gamma-glutamyl cyclotransferase-like"/>
    <property type="match status" value="1"/>
</dbReference>
<feature type="active site" description="Proton acceptor" evidence="2">
    <location>
        <position position="70"/>
    </location>
</feature>
<dbReference type="AlphaFoldDB" id="A0A2U3CQE3"/>
<evidence type="ECO:0000313" key="6">
    <source>
        <dbReference type="Proteomes" id="UP000245380"/>
    </source>
</evidence>
<dbReference type="InterPro" id="IPR017939">
    <property type="entry name" value="G-Glutamylcylcotransferase"/>
</dbReference>
<evidence type="ECO:0000259" key="4">
    <source>
        <dbReference type="Pfam" id="PF06094"/>
    </source>
</evidence>
<feature type="binding site" evidence="3">
    <location>
        <position position="111"/>
    </location>
    <ligand>
        <name>substrate</name>
    </ligand>
</feature>
<keyword evidence="6" id="KW-1185">Reference proteome</keyword>
<dbReference type="CDD" id="cd06661">
    <property type="entry name" value="GGCT_like"/>
    <property type="match status" value="1"/>
</dbReference>
<gene>
    <name evidence="5" type="ORF">BM613_14315</name>
</gene>
<evidence type="ECO:0000256" key="3">
    <source>
        <dbReference type="PIRSR" id="PIRSR617939-2"/>
    </source>
</evidence>
<dbReference type="InterPro" id="IPR036568">
    <property type="entry name" value="GGCT-like_sf"/>
</dbReference>
<protein>
    <recommendedName>
        <fullName evidence="4">Gamma-glutamylcyclotransferase AIG2-like domain-containing protein</fullName>
    </recommendedName>
</protein>
<feature type="domain" description="Gamma-glutamylcyclotransferase AIG2-like" evidence="4">
    <location>
        <begin position="10"/>
        <end position="104"/>
    </location>
</feature>
<comment type="caution">
    <text evidence="5">The sequence shown here is derived from an EMBL/GenBank/DDBJ whole genome shotgun (WGS) entry which is preliminary data.</text>
</comment>
<reference evidence="5 6" key="1">
    <citation type="submission" date="2016-11" db="EMBL/GenBank/DDBJ databases">
        <title>Comparative genomics of Acidibacillus ferroxidans species.</title>
        <authorList>
            <person name="Oliveira G."/>
            <person name="Nunes G."/>
            <person name="Oliveira R."/>
            <person name="Araujo F."/>
            <person name="Salim A."/>
            <person name="Scholte L."/>
            <person name="Morais D."/>
            <person name="Nancucheo I."/>
            <person name="Johnson D.B."/>
            <person name="Grail B."/>
            <person name="Bittencourt J."/>
            <person name="Valadares R."/>
        </authorList>
    </citation>
    <scope>NUCLEOTIDE SEQUENCE [LARGE SCALE GENOMIC DNA]</scope>
    <source>
        <strain evidence="5 6">Y002</strain>
    </source>
</reference>
<dbReference type="Proteomes" id="UP000245380">
    <property type="component" value="Unassembled WGS sequence"/>
</dbReference>
<proteinExistence type="predicted"/>
<dbReference type="GO" id="GO:0003839">
    <property type="term" value="F:gamma-glutamylcyclotransferase activity"/>
    <property type="evidence" value="ECO:0007669"/>
    <property type="project" value="InterPro"/>
</dbReference>
<dbReference type="Gene3D" id="3.10.490.10">
    <property type="entry name" value="Gamma-glutamyl cyclotransferase-like"/>
    <property type="match status" value="1"/>
</dbReference>
<dbReference type="Pfam" id="PF06094">
    <property type="entry name" value="GGACT"/>
    <property type="match status" value="1"/>
</dbReference>
<name>A0A2U3CQE3_SULT2</name>
<dbReference type="EMBL" id="MPDK01000084">
    <property type="protein sequence ID" value="PWI51255.1"/>
    <property type="molecule type" value="Genomic_DNA"/>
</dbReference>
<keyword evidence="1" id="KW-0456">Lyase</keyword>
<evidence type="ECO:0000256" key="1">
    <source>
        <dbReference type="ARBA" id="ARBA00023239"/>
    </source>
</evidence>
<evidence type="ECO:0000313" key="5">
    <source>
        <dbReference type="EMBL" id="PWI51255.1"/>
    </source>
</evidence>
<evidence type="ECO:0000256" key="2">
    <source>
        <dbReference type="PIRSR" id="PIRSR617939-1"/>
    </source>
</evidence>